<evidence type="ECO:0000256" key="2">
    <source>
        <dbReference type="SAM" id="SignalP"/>
    </source>
</evidence>
<evidence type="ECO:0008006" key="5">
    <source>
        <dbReference type="Google" id="ProtNLM"/>
    </source>
</evidence>
<dbReference type="PROSITE" id="PS51257">
    <property type="entry name" value="PROKAR_LIPOPROTEIN"/>
    <property type="match status" value="1"/>
</dbReference>
<proteinExistence type="predicted"/>
<dbReference type="EMBL" id="JBHSPB010000005">
    <property type="protein sequence ID" value="MFC5720648.1"/>
    <property type="molecule type" value="Genomic_DNA"/>
</dbReference>
<keyword evidence="2" id="KW-0732">Signal</keyword>
<evidence type="ECO:0000313" key="4">
    <source>
        <dbReference type="Proteomes" id="UP001596083"/>
    </source>
</evidence>
<keyword evidence="4" id="KW-1185">Reference proteome</keyword>
<feature type="signal peptide" evidence="2">
    <location>
        <begin position="1"/>
        <end position="22"/>
    </location>
</feature>
<gene>
    <name evidence="3" type="ORF">ACFP1Z_10785</name>
</gene>
<evidence type="ECO:0000256" key="1">
    <source>
        <dbReference type="SAM" id="MobiDB-lite"/>
    </source>
</evidence>
<sequence>MNIRARLIPVCALALAAPFALGACSAVTGGGEITHEKRDFSYTGRKLSIRAANSEVKLETGDSGKVHVERKMEGKAGDGGNSEWGLDGSTLTLTTDCKGISISCSGSYSVTVPKGVAVELTSTAGAVTAQGFTQPLSLDVKNASVTARDVSGKLGMTVRGGNAVAEGVRSEEVSASSSNGRVKVAFTAVPKKVVVSAGNGNANVTLPQGDEEYRVVTKAVNGQAKSTVPDTRGSSRSVEVTSQNGSVRVDRAQ</sequence>
<accession>A0ABW0Z0U1</accession>
<feature type="compositionally biased region" description="Polar residues" evidence="1">
    <location>
        <begin position="223"/>
        <end position="246"/>
    </location>
</feature>
<feature type="region of interest" description="Disordered" evidence="1">
    <location>
        <begin position="222"/>
        <end position="253"/>
    </location>
</feature>
<protein>
    <recommendedName>
        <fullName evidence="5">Adhesin domain-containing protein</fullName>
    </recommendedName>
</protein>
<reference evidence="4" key="1">
    <citation type="journal article" date="2019" name="Int. J. Syst. Evol. Microbiol.">
        <title>The Global Catalogue of Microorganisms (GCM) 10K type strain sequencing project: providing services to taxonomists for standard genome sequencing and annotation.</title>
        <authorList>
            <consortium name="The Broad Institute Genomics Platform"/>
            <consortium name="The Broad Institute Genome Sequencing Center for Infectious Disease"/>
            <person name="Wu L."/>
            <person name="Ma J."/>
        </authorList>
    </citation>
    <scope>NUCLEOTIDE SEQUENCE [LARGE SCALE GENOMIC DNA]</scope>
    <source>
        <strain evidence="4">CGMCC 4.7304</strain>
    </source>
</reference>
<evidence type="ECO:0000313" key="3">
    <source>
        <dbReference type="EMBL" id="MFC5720648.1"/>
    </source>
</evidence>
<organism evidence="3 4">
    <name type="scientific">Streptomyces gamaensis</name>
    <dbReference type="NCBI Taxonomy" id="1763542"/>
    <lineage>
        <taxon>Bacteria</taxon>
        <taxon>Bacillati</taxon>
        <taxon>Actinomycetota</taxon>
        <taxon>Actinomycetes</taxon>
        <taxon>Kitasatosporales</taxon>
        <taxon>Streptomycetaceae</taxon>
        <taxon>Streptomyces</taxon>
    </lineage>
</organism>
<feature type="chain" id="PRO_5045929217" description="Adhesin domain-containing protein" evidence="2">
    <location>
        <begin position="23"/>
        <end position="253"/>
    </location>
</feature>
<dbReference type="Proteomes" id="UP001596083">
    <property type="component" value="Unassembled WGS sequence"/>
</dbReference>
<name>A0ABW0Z0U1_9ACTN</name>
<dbReference type="RefSeq" id="WP_390315804.1">
    <property type="nucleotide sequence ID" value="NZ_JBHSPB010000005.1"/>
</dbReference>
<comment type="caution">
    <text evidence="3">The sequence shown here is derived from an EMBL/GenBank/DDBJ whole genome shotgun (WGS) entry which is preliminary data.</text>
</comment>